<gene>
    <name evidence="2" type="ORF">PSH67_19675</name>
</gene>
<feature type="region of interest" description="Disordered" evidence="1">
    <location>
        <begin position="1"/>
        <end position="45"/>
    </location>
</feature>
<dbReference type="Proteomes" id="UP001236748">
    <property type="component" value="Chromosome"/>
</dbReference>
<proteinExistence type="predicted"/>
<name>A0ABY9FP04_9PSED</name>
<reference evidence="2 3" key="1">
    <citation type="submission" date="2023-02" db="EMBL/GenBank/DDBJ databases">
        <title>Evolution of Hrp T3SS in non-pathogenic Pseudomonas fluorescens.</title>
        <authorList>
            <person name="Liao K."/>
            <person name="Wei H."/>
            <person name="Gu Y."/>
        </authorList>
    </citation>
    <scope>NUCLEOTIDE SEQUENCE [LARGE SCALE GENOMIC DNA]</scope>
    <source>
        <strain evidence="2 3">FP2043</strain>
    </source>
</reference>
<dbReference type="RefSeq" id="WP_047542196.1">
    <property type="nucleotide sequence ID" value="NZ_CP117450.1"/>
</dbReference>
<evidence type="ECO:0000256" key="1">
    <source>
        <dbReference type="SAM" id="MobiDB-lite"/>
    </source>
</evidence>
<organism evidence="2 3">
    <name type="scientific">Pseudomonas lurida</name>
    <dbReference type="NCBI Taxonomy" id="244566"/>
    <lineage>
        <taxon>Bacteria</taxon>
        <taxon>Pseudomonadati</taxon>
        <taxon>Pseudomonadota</taxon>
        <taxon>Gammaproteobacteria</taxon>
        <taxon>Pseudomonadales</taxon>
        <taxon>Pseudomonadaceae</taxon>
        <taxon>Pseudomonas</taxon>
    </lineage>
</organism>
<protein>
    <submittedName>
        <fullName evidence="2">Uncharacterized protein</fullName>
    </submittedName>
</protein>
<evidence type="ECO:0000313" key="2">
    <source>
        <dbReference type="EMBL" id="WLH05052.1"/>
    </source>
</evidence>
<accession>A0ABY9FP04</accession>
<evidence type="ECO:0000313" key="3">
    <source>
        <dbReference type="Proteomes" id="UP001236748"/>
    </source>
</evidence>
<dbReference type="EMBL" id="CP117450">
    <property type="protein sequence ID" value="WLH05052.1"/>
    <property type="molecule type" value="Genomic_DNA"/>
</dbReference>
<keyword evidence="3" id="KW-1185">Reference proteome</keyword>
<sequence length="81" mass="8480">MLPPCVAAIHPSPGQQRADETAGTPYHTQPLPDLGRLPGKAARQVSRRAEDSISLADAPGLAVALHESLGDWSQEMALAKG</sequence>